<evidence type="ECO:0000256" key="1">
    <source>
        <dbReference type="ARBA" id="ARBA00023125"/>
    </source>
</evidence>
<dbReference type="InterPro" id="IPR041678">
    <property type="entry name" value="TetR_C_16"/>
</dbReference>
<dbReference type="SUPFAM" id="SSF46689">
    <property type="entry name" value="Homeodomain-like"/>
    <property type="match status" value="1"/>
</dbReference>
<dbReference type="Proteomes" id="UP000749311">
    <property type="component" value="Unassembled WGS sequence"/>
</dbReference>
<keyword evidence="1 2" id="KW-0238">DNA-binding</keyword>
<protein>
    <submittedName>
        <fullName evidence="4">AcrR family transcriptional regulator</fullName>
    </submittedName>
</protein>
<dbReference type="RefSeq" id="WP_167163987.1">
    <property type="nucleotide sequence ID" value="NZ_BAAAOO010000012.1"/>
</dbReference>
<evidence type="ECO:0000256" key="2">
    <source>
        <dbReference type="PROSITE-ProRule" id="PRU00335"/>
    </source>
</evidence>
<evidence type="ECO:0000259" key="3">
    <source>
        <dbReference type="PROSITE" id="PS50977"/>
    </source>
</evidence>
<gene>
    <name evidence="4" type="ORF">FB473_000188</name>
</gene>
<feature type="DNA-binding region" description="H-T-H motif" evidence="2">
    <location>
        <begin position="34"/>
        <end position="53"/>
    </location>
</feature>
<dbReference type="PANTHER" id="PTHR30055">
    <property type="entry name" value="HTH-TYPE TRANSCRIPTIONAL REGULATOR RUTR"/>
    <property type="match status" value="1"/>
</dbReference>
<dbReference type="PRINTS" id="PR00455">
    <property type="entry name" value="HTHTETR"/>
</dbReference>
<reference evidence="4 5" key="1">
    <citation type="submission" date="2020-02" db="EMBL/GenBank/DDBJ databases">
        <title>Sequencing the genomes of 1000 actinobacteria strains.</title>
        <authorList>
            <person name="Klenk H.-P."/>
        </authorList>
    </citation>
    <scope>NUCLEOTIDE SEQUENCE [LARGE SCALE GENOMIC DNA]</scope>
    <source>
        <strain evidence="4 5">DSM 19609</strain>
    </source>
</reference>
<dbReference type="InterPro" id="IPR009057">
    <property type="entry name" value="Homeodomain-like_sf"/>
</dbReference>
<dbReference type="Pfam" id="PF00440">
    <property type="entry name" value="TetR_N"/>
    <property type="match status" value="1"/>
</dbReference>
<dbReference type="InterPro" id="IPR036271">
    <property type="entry name" value="Tet_transcr_reg_TetR-rel_C_sf"/>
</dbReference>
<dbReference type="InterPro" id="IPR001647">
    <property type="entry name" value="HTH_TetR"/>
</dbReference>
<sequence>MSPRGRRPGGPDTRSAILDVAQRHFAEHGFDGASVRAIAREAGVDPALVRHYFGDKTSLFLQTTRIALDPRALVARIVSAGRRDLGERILRVALPIWESVAGASLVAAAQRNPRVFQAFAAVISTSVSQASDRVLGDLPAPERQVRVAMVETTMSGLFVTRYLFRMEPIASLPRETVIRRWAPLLQRVIDGNL</sequence>
<evidence type="ECO:0000313" key="5">
    <source>
        <dbReference type="Proteomes" id="UP000749311"/>
    </source>
</evidence>
<dbReference type="Gene3D" id="1.10.357.10">
    <property type="entry name" value="Tetracycline Repressor, domain 2"/>
    <property type="match status" value="1"/>
</dbReference>
<organism evidence="4 5">
    <name type="scientific">Brooklawnia cerclae</name>
    <dbReference type="NCBI Taxonomy" id="349934"/>
    <lineage>
        <taxon>Bacteria</taxon>
        <taxon>Bacillati</taxon>
        <taxon>Actinomycetota</taxon>
        <taxon>Actinomycetes</taxon>
        <taxon>Propionibacteriales</taxon>
        <taxon>Propionibacteriaceae</taxon>
        <taxon>Brooklawnia</taxon>
    </lineage>
</organism>
<dbReference type="PROSITE" id="PS50977">
    <property type="entry name" value="HTH_TETR_2"/>
    <property type="match status" value="1"/>
</dbReference>
<name>A0ABX0SAX6_9ACTN</name>
<dbReference type="Gene3D" id="1.10.10.60">
    <property type="entry name" value="Homeodomain-like"/>
    <property type="match status" value="1"/>
</dbReference>
<comment type="caution">
    <text evidence="4">The sequence shown here is derived from an EMBL/GenBank/DDBJ whole genome shotgun (WGS) entry which is preliminary data.</text>
</comment>
<keyword evidence="5" id="KW-1185">Reference proteome</keyword>
<dbReference type="InterPro" id="IPR050109">
    <property type="entry name" value="HTH-type_TetR-like_transc_reg"/>
</dbReference>
<evidence type="ECO:0000313" key="4">
    <source>
        <dbReference type="EMBL" id="NIH55543.1"/>
    </source>
</evidence>
<accession>A0ABX0SAX6</accession>
<dbReference type="SUPFAM" id="SSF48498">
    <property type="entry name" value="Tetracyclin repressor-like, C-terminal domain"/>
    <property type="match status" value="1"/>
</dbReference>
<feature type="domain" description="HTH tetR-type" evidence="3">
    <location>
        <begin position="11"/>
        <end position="71"/>
    </location>
</feature>
<proteinExistence type="predicted"/>
<dbReference type="Pfam" id="PF17920">
    <property type="entry name" value="TetR_C_16"/>
    <property type="match status" value="1"/>
</dbReference>
<dbReference type="EMBL" id="JAAMOZ010000001">
    <property type="protein sequence ID" value="NIH55543.1"/>
    <property type="molecule type" value="Genomic_DNA"/>
</dbReference>
<dbReference type="PANTHER" id="PTHR30055:SF235">
    <property type="entry name" value="TRANSCRIPTIONAL REGULATORY PROTEIN"/>
    <property type="match status" value="1"/>
</dbReference>